<gene>
    <name evidence="3" type="primary">GRHL1_1</name>
    <name evidence="3" type="ORF">CU098_001567</name>
</gene>
<reference evidence="3 4" key="1">
    <citation type="journal article" date="2018" name="G3 (Bethesda)">
        <title>Phylogenetic and Phylogenomic Definition of Rhizopus Species.</title>
        <authorList>
            <person name="Gryganskyi A.P."/>
            <person name="Golan J."/>
            <person name="Dolatabadi S."/>
            <person name="Mondo S."/>
            <person name="Robb S."/>
            <person name="Idnurm A."/>
            <person name="Muszewska A."/>
            <person name="Steczkiewicz K."/>
            <person name="Masonjones S."/>
            <person name="Liao H.L."/>
            <person name="Gajdeczka M.T."/>
            <person name="Anike F."/>
            <person name="Vuek A."/>
            <person name="Anishchenko I.M."/>
            <person name="Voigt K."/>
            <person name="de Hoog G.S."/>
            <person name="Smith M.E."/>
            <person name="Heitman J."/>
            <person name="Vilgalys R."/>
            <person name="Stajich J.E."/>
        </authorList>
    </citation>
    <scope>NUCLEOTIDE SEQUENCE [LARGE SCALE GENOMIC DNA]</scope>
    <source>
        <strain evidence="3 4">LSU 92-RS-03</strain>
    </source>
</reference>
<dbReference type="AlphaFoldDB" id="A0A367KRG4"/>
<evidence type="ECO:0000313" key="4">
    <source>
        <dbReference type="Proteomes" id="UP000253551"/>
    </source>
</evidence>
<dbReference type="GO" id="GO:0001228">
    <property type="term" value="F:DNA-binding transcription activator activity, RNA polymerase II-specific"/>
    <property type="evidence" value="ECO:0007669"/>
    <property type="project" value="TreeGrafter"/>
</dbReference>
<dbReference type="InterPro" id="IPR007604">
    <property type="entry name" value="CP2"/>
</dbReference>
<dbReference type="STRING" id="4846.A0A367KRG4"/>
<dbReference type="PANTHER" id="PTHR11037:SF20">
    <property type="entry name" value="PROTEIN GRAINYHEAD"/>
    <property type="match status" value="1"/>
</dbReference>
<dbReference type="Proteomes" id="UP000253551">
    <property type="component" value="Unassembled WGS sequence"/>
</dbReference>
<evidence type="ECO:0000313" key="3">
    <source>
        <dbReference type="EMBL" id="RCI04794.1"/>
    </source>
</evidence>
<sequence>PTIEADETQSSSSSSLSFENNNESVSCYSQFYSLSHPPQEDLSFNHFMMEDNMKSSHHQASNDLTYQPSDWSISHKSSSSTTAQLGMHRDDVYPTLPPPAYWNEPMHPYSDLPQIKQIHHASEDMYHLNWFHPMTAPNQIPAMQPMGTVKMEDDSNKLSCDTVMRKKHTPQFLPSSSSHTMPILPPQPPMHFYRPTHSFVMKREDRFHPRYKSAHARLPPYSEQPKEVYQHFLSPPLLSNQPSLDQGDLVLEEELDSKKVDFDPEKKDNPTSFQFDIVLHAPTAIIKKHDEQTVTYLNRGQAYLIDLVAKSTASSGTLTSTISIAFHESSHRQIAENYWKYWISQQENHTEARAIDLDDNQTTGVYNVRLVSFDRIAFDWYARFGAKVYVRFNCLSTDFSRIKGVKGIPMRAVVETVAPRVFEKLAPTEESYEYKERCYCKIKLFRDKGAERKNKDDKKQMAKQMEKIVASTNGNPEQHPLWSIVSQSHQPTSCFDQVPTSPDITLDDLDNLSEILVSADKMVPPLLNPTTQTVSTKRKRSSSEQEGRHVKHKPLLSNTKPPFVLSFYVWSRHFQGTPKEVFLESFTAQDLKIKLANVLFIHPNRISEILWRKKRPTQDTSEVLVLVEDTFVSEHILDGEMMTVDWEMKTDGNLRLVLEF</sequence>
<dbReference type="OrthoDB" id="7680836at2759"/>
<dbReference type="EMBL" id="PJQM01000573">
    <property type="protein sequence ID" value="RCI04794.1"/>
    <property type="molecule type" value="Genomic_DNA"/>
</dbReference>
<dbReference type="PROSITE" id="PS51968">
    <property type="entry name" value="GRH_CP2_DB"/>
    <property type="match status" value="1"/>
</dbReference>
<evidence type="ECO:0000256" key="1">
    <source>
        <dbReference type="SAM" id="MobiDB-lite"/>
    </source>
</evidence>
<dbReference type="Pfam" id="PF04516">
    <property type="entry name" value="CP2"/>
    <property type="match status" value="1"/>
</dbReference>
<proteinExistence type="predicted"/>
<keyword evidence="4" id="KW-1185">Reference proteome</keyword>
<dbReference type="PANTHER" id="PTHR11037">
    <property type="entry name" value="TRANSCRIPTION FACTOR CP2"/>
    <property type="match status" value="1"/>
</dbReference>
<feature type="non-terminal residue" evidence="3">
    <location>
        <position position="1"/>
    </location>
</feature>
<name>A0A367KRG4_RHIST</name>
<dbReference type="GO" id="GO:0000978">
    <property type="term" value="F:RNA polymerase II cis-regulatory region sequence-specific DNA binding"/>
    <property type="evidence" value="ECO:0007669"/>
    <property type="project" value="TreeGrafter"/>
</dbReference>
<accession>A0A367KRG4</accession>
<feature type="domain" description="Grh/CP2 DB" evidence="2">
    <location>
        <begin position="270"/>
        <end position="501"/>
    </location>
</feature>
<dbReference type="GO" id="GO:0005634">
    <property type="term" value="C:nucleus"/>
    <property type="evidence" value="ECO:0007669"/>
    <property type="project" value="TreeGrafter"/>
</dbReference>
<feature type="region of interest" description="Disordered" evidence="1">
    <location>
        <begin position="527"/>
        <end position="555"/>
    </location>
</feature>
<dbReference type="InterPro" id="IPR040167">
    <property type="entry name" value="TF_CP2-like"/>
</dbReference>
<protein>
    <submittedName>
        <fullName evidence="3">Grainyhead-like</fullName>
    </submittedName>
</protein>
<comment type="caution">
    <text evidence="3">The sequence shown here is derived from an EMBL/GenBank/DDBJ whole genome shotgun (WGS) entry which is preliminary data.</text>
</comment>
<organism evidence="3 4">
    <name type="scientific">Rhizopus stolonifer</name>
    <name type="common">Rhizopus nigricans</name>
    <dbReference type="NCBI Taxonomy" id="4846"/>
    <lineage>
        <taxon>Eukaryota</taxon>
        <taxon>Fungi</taxon>
        <taxon>Fungi incertae sedis</taxon>
        <taxon>Mucoromycota</taxon>
        <taxon>Mucoromycotina</taxon>
        <taxon>Mucoromycetes</taxon>
        <taxon>Mucorales</taxon>
        <taxon>Mucorineae</taxon>
        <taxon>Rhizopodaceae</taxon>
        <taxon>Rhizopus</taxon>
    </lineage>
</organism>
<evidence type="ECO:0000259" key="2">
    <source>
        <dbReference type="PROSITE" id="PS51968"/>
    </source>
</evidence>